<dbReference type="EMBL" id="CP046244">
    <property type="protein sequence ID" value="QGP91741.1"/>
    <property type="molecule type" value="Genomic_DNA"/>
</dbReference>
<protein>
    <submittedName>
        <fullName evidence="1">Uncharacterized protein</fullName>
    </submittedName>
</protein>
<dbReference type="Proteomes" id="UP000425916">
    <property type="component" value="Chromosome"/>
</dbReference>
<evidence type="ECO:0000313" key="1">
    <source>
        <dbReference type="EMBL" id="QGP91741.1"/>
    </source>
</evidence>
<gene>
    <name evidence="1" type="ORF">MGLY_10830</name>
</gene>
<evidence type="ECO:0000313" key="2">
    <source>
        <dbReference type="Proteomes" id="UP000425916"/>
    </source>
</evidence>
<sequence>MDPKPRPNHQIYIEVLRKMTPEQRLLKACELSEFGRQLFLHGLRQRYPDLPEEEIKKIYLERLVKCHNRNY</sequence>
<organism evidence="1 2">
    <name type="scientific">Neomoorella glycerini</name>
    <dbReference type="NCBI Taxonomy" id="55779"/>
    <lineage>
        <taxon>Bacteria</taxon>
        <taxon>Bacillati</taxon>
        <taxon>Bacillota</taxon>
        <taxon>Clostridia</taxon>
        <taxon>Neomoorellales</taxon>
        <taxon>Neomoorellaceae</taxon>
        <taxon>Neomoorella</taxon>
    </lineage>
</organism>
<reference evidence="1 2" key="1">
    <citation type="submission" date="2019-11" db="EMBL/GenBank/DDBJ databases">
        <title>Genome sequence of Moorella glycerini DSM11254.</title>
        <authorList>
            <person name="Poehlein A."/>
            <person name="Boeer T."/>
            <person name="Daniel R."/>
        </authorList>
    </citation>
    <scope>NUCLEOTIDE SEQUENCE [LARGE SCALE GENOMIC DNA]</scope>
    <source>
        <strain evidence="1 2">DSM 11254</strain>
    </source>
</reference>
<dbReference type="AlphaFoldDB" id="A0A0C7NS16"/>
<accession>A0A0C7NS16</accession>
<keyword evidence="2" id="KW-1185">Reference proteome</keyword>
<proteinExistence type="predicted"/>
<name>A0A0C7NS16_9FIRM</name>